<organism evidence="4 5">
    <name type="scientific">Uncinula necator</name>
    <name type="common">Grape powdery mildew</name>
    <dbReference type="NCBI Taxonomy" id="52586"/>
    <lineage>
        <taxon>Eukaryota</taxon>
        <taxon>Fungi</taxon>
        <taxon>Dikarya</taxon>
        <taxon>Ascomycota</taxon>
        <taxon>Pezizomycotina</taxon>
        <taxon>Leotiomycetes</taxon>
        <taxon>Erysiphales</taxon>
        <taxon>Erysiphaceae</taxon>
        <taxon>Erysiphe</taxon>
    </lineage>
</organism>
<name>A0A0B1PC48_UNCNE</name>
<dbReference type="InterPro" id="IPR001878">
    <property type="entry name" value="Znf_CCHC"/>
</dbReference>
<evidence type="ECO:0000313" key="5">
    <source>
        <dbReference type="Proteomes" id="UP000030854"/>
    </source>
</evidence>
<sequence>MAVTCADRDGRSKTIQPGNRERATTIVCVNGEGASTPPFLVVQGTYLLFSWYTESELPDDWDIKTTSNGWTDNETDLEWLKHFDKHTVARTKGSYRMLVLDGHGSHRSAAFQDYCKNHNIVNLCLPAHSSHLTQPLDVGCFSVLKRLYSREIDVFIKAHINHITKVEFLIAFHAAYLATITEKNIEAGFRGAGLIPFDPQAVVSKQDVRLRTPSPSRPSSVNTDPWVSQTTHNPREALSQSTLVKNRIAHHQGSSPTSIFQTVNLLANGKEMLAHENTLLSAEIRTLRKANETLSKHRRAKKTLIRQGGVLTLREGNDILAQQEVDEQIRRDKRSWRGNRREGQSIGRRCSTCGNTGHNARTCQNDVIDSKITGISIVLVNLIGCGDFIAIQTRVVVGKCSESW</sequence>
<dbReference type="GO" id="GO:0003677">
    <property type="term" value="F:DNA binding"/>
    <property type="evidence" value="ECO:0007669"/>
    <property type="project" value="TreeGrafter"/>
</dbReference>
<dbReference type="PROSITE" id="PS50158">
    <property type="entry name" value="ZF_CCHC"/>
    <property type="match status" value="1"/>
</dbReference>
<dbReference type="PANTHER" id="PTHR19303:SF62">
    <property type="entry name" value="HTH CENPB-TYPE DOMAIN-CONTAINING PROTEIN-RELATED"/>
    <property type="match status" value="1"/>
</dbReference>
<keyword evidence="1" id="KW-0862">Zinc</keyword>
<dbReference type="Proteomes" id="UP000030854">
    <property type="component" value="Unassembled WGS sequence"/>
</dbReference>
<dbReference type="PANTHER" id="PTHR19303">
    <property type="entry name" value="TRANSPOSON"/>
    <property type="match status" value="1"/>
</dbReference>
<comment type="caution">
    <text evidence="4">The sequence shown here is derived from an EMBL/GenBank/DDBJ whole genome shotgun (WGS) entry which is preliminary data.</text>
</comment>
<protein>
    <recommendedName>
        <fullName evidence="3">CCHC-type domain-containing protein</fullName>
    </recommendedName>
</protein>
<proteinExistence type="predicted"/>
<dbReference type="EMBL" id="JNVN01000984">
    <property type="protein sequence ID" value="KHJ34229.1"/>
    <property type="molecule type" value="Genomic_DNA"/>
</dbReference>
<feature type="compositionally biased region" description="Polar residues" evidence="2">
    <location>
        <begin position="221"/>
        <end position="233"/>
    </location>
</feature>
<dbReference type="InterPro" id="IPR036397">
    <property type="entry name" value="RNaseH_sf"/>
</dbReference>
<feature type="compositionally biased region" description="Low complexity" evidence="2">
    <location>
        <begin position="211"/>
        <end position="220"/>
    </location>
</feature>
<feature type="domain" description="CCHC-type" evidence="3">
    <location>
        <begin position="348"/>
        <end position="365"/>
    </location>
</feature>
<keyword evidence="5" id="KW-1185">Reference proteome</keyword>
<evidence type="ECO:0000313" key="4">
    <source>
        <dbReference type="EMBL" id="KHJ34229.1"/>
    </source>
</evidence>
<keyword evidence="1" id="KW-0479">Metal-binding</keyword>
<dbReference type="Gene3D" id="3.30.420.10">
    <property type="entry name" value="Ribonuclease H-like superfamily/Ribonuclease H"/>
    <property type="match status" value="1"/>
</dbReference>
<evidence type="ECO:0000256" key="2">
    <source>
        <dbReference type="SAM" id="MobiDB-lite"/>
    </source>
</evidence>
<dbReference type="HOGENOM" id="CLU_013929_4_0_1"/>
<dbReference type="STRING" id="52586.A0A0B1PC48"/>
<dbReference type="InterPro" id="IPR004875">
    <property type="entry name" value="DDE_SF_endonuclease_dom"/>
</dbReference>
<keyword evidence="1" id="KW-0863">Zinc-finger</keyword>
<dbReference type="GO" id="GO:0008270">
    <property type="term" value="F:zinc ion binding"/>
    <property type="evidence" value="ECO:0007669"/>
    <property type="project" value="UniProtKB-KW"/>
</dbReference>
<dbReference type="InterPro" id="IPR050863">
    <property type="entry name" value="CenT-Element_Derived"/>
</dbReference>
<feature type="region of interest" description="Disordered" evidence="2">
    <location>
        <begin position="209"/>
        <end position="233"/>
    </location>
</feature>
<reference evidence="4 5" key="1">
    <citation type="journal article" date="2014" name="BMC Genomics">
        <title>Adaptive genomic structural variation in the grape powdery mildew pathogen, Erysiphe necator.</title>
        <authorList>
            <person name="Jones L."/>
            <person name="Riaz S."/>
            <person name="Morales-Cruz A."/>
            <person name="Amrine K.C."/>
            <person name="McGuire B."/>
            <person name="Gubler W.D."/>
            <person name="Walker M.A."/>
            <person name="Cantu D."/>
        </authorList>
    </citation>
    <scope>NUCLEOTIDE SEQUENCE [LARGE SCALE GENOMIC DNA]</scope>
    <source>
        <strain evidence="5">c</strain>
    </source>
</reference>
<dbReference type="Pfam" id="PF03184">
    <property type="entry name" value="DDE_1"/>
    <property type="match status" value="1"/>
</dbReference>
<accession>A0A0B1PC48</accession>
<gene>
    <name evidence="4" type="ORF">EV44_g3681</name>
</gene>
<evidence type="ECO:0000259" key="3">
    <source>
        <dbReference type="PROSITE" id="PS50158"/>
    </source>
</evidence>
<evidence type="ECO:0000256" key="1">
    <source>
        <dbReference type="PROSITE-ProRule" id="PRU00047"/>
    </source>
</evidence>
<dbReference type="AlphaFoldDB" id="A0A0B1PC48"/>
<dbReference type="GO" id="GO:0005634">
    <property type="term" value="C:nucleus"/>
    <property type="evidence" value="ECO:0007669"/>
    <property type="project" value="TreeGrafter"/>
</dbReference>
<dbReference type="OMA" id="RATTIVC"/>